<dbReference type="InterPro" id="IPR029044">
    <property type="entry name" value="Nucleotide-diphossugar_trans"/>
</dbReference>
<dbReference type="SUPFAM" id="SSF53448">
    <property type="entry name" value="Nucleotide-diphospho-sugar transferases"/>
    <property type="match status" value="1"/>
</dbReference>
<evidence type="ECO:0000313" key="5">
    <source>
        <dbReference type="EMBL" id="KAK5087715.1"/>
    </source>
</evidence>
<dbReference type="InterPro" id="IPR002685">
    <property type="entry name" value="Glyco_trans_15"/>
</dbReference>
<dbReference type="Proteomes" id="UP001345013">
    <property type="component" value="Unassembled WGS sequence"/>
</dbReference>
<evidence type="ECO:0000313" key="6">
    <source>
        <dbReference type="Proteomes" id="UP001345013"/>
    </source>
</evidence>
<keyword evidence="4" id="KW-0472">Membrane</keyword>
<dbReference type="PANTHER" id="PTHR31121">
    <property type="entry name" value="ALPHA-1,2 MANNOSYLTRANSFERASE KTR1"/>
    <property type="match status" value="1"/>
</dbReference>
<accession>A0ABR0K611</accession>
<evidence type="ECO:0000256" key="2">
    <source>
        <dbReference type="ARBA" id="ARBA00022676"/>
    </source>
</evidence>
<protein>
    <submittedName>
        <fullName evidence="5">Uncharacterized protein</fullName>
    </submittedName>
</protein>
<dbReference type="Pfam" id="PF01793">
    <property type="entry name" value="Glyco_transf_15"/>
    <property type="match status" value="1"/>
</dbReference>
<organism evidence="5 6">
    <name type="scientific">Lithohypha guttulata</name>
    <dbReference type="NCBI Taxonomy" id="1690604"/>
    <lineage>
        <taxon>Eukaryota</taxon>
        <taxon>Fungi</taxon>
        <taxon>Dikarya</taxon>
        <taxon>Ascomycota</taxon>
        <taxon>Pezizomycotina</taxon>
        <taxon>Eurotiomycetes</taxon>
        <taxon>Chaetothyriomycetidae</taxon>
        <taxon>Chaetothyriales</taxon>
        <taxon>Trichomeriaceae</taxon>
        <taxon>Lithohypha</taxon>
    </lineage>
</organism>
<name>A0ABR0K611_9EURO</name>
<evidence type="ECO:0000256" key="3">
    <source>
        <dbReference type="ARBA" id="ARBA00022679"/>
    </source>
</evidence>
<keyword evidence="3" id="KW-0808">Transferase</keyword>
<evidence type="ECO:0000256" key="4">
    <source>
        <dbReference type="SAM" id="Phobius"/>
    </source>
</evidence>
<dbReference type="Gene3D" id="3.90.550.10">
    <property type="entry name" value="Spore Coat Polysaccharide Biosynthesis Protein SpsA, Chain A"/>
    <property type="match status" value="1"/>
</dbReference>
<keyword evidence="6" id="KW-1185">Reference proteome</keyword>
<keyword evidence="4" id="KW-0812">Transmembrane</keyword>
<reference evidence="5 6" key="1">
    <citation type="submission" date="2023-08" db="EMBL/GenBank/DDBJ databases">
        <title>Black Yeasts Isolated from many extreme environments.</title>
        <authorList>
            <person name="Coleine C."/>
            <person name="Stajich J.E."/>
            <person name="Selbmann L."/>
        </authorList>
    </citation>
    <scope>NUCLEOTIDE SEQUENCE [LARGE SCALE GENOMIC DNA]</scope>
    <source>
        <strain evidence="5 6">CCFEE 5885</strain>
    </source>
</reference>
<feature type="transmembrane region" description="Helical" evidence="4">
    <location>
        <begin position="68"/>
        <end position="89"/>
    </location>
</feature>
<comment type="caution">
    <text evidence="5">The sequence shown here is derived from an EMBL/GenBank/DDBJ whole genome shotgun (WGS) entry which is preliminary data.</text>
</comment>
<dbReference type="EMBL" id="JAVRRG010000083">
    <property type="protein sequence ID" value="KAK5087715.1"/>
    <property type="molecule type" value="Genomic_DNA"/>
</dbReference>
<dbReference type="PANTHER" id="PTHR31121:SF7">
    <property type="entry name" value="MANNOSYLTRANSFERASE KTR4-RELATED"/>
    <property type="match status" value="1"/>
</dbReference>
<gene>
    <name evidence="5" type="ORF">LTR24_006425</name>
</gene>
<keyword evidence="2" id="KW-0328">Glycosyltransferase</keyword>
<sequence length="509" mass="58937">MEKHNPTIASKLSAGAHPGQGMELFDFKAASSEPPRKGKWRQLECNQSIRATFTDQARLRLPSKYTRCISVLRWTLIALCLLLSAYLLYTITAPLKIISVHHDAATLPVLRPALAANKQKTKHDPEKWLRDHSDLNHYETGEEWFNDRPKAAIISLVRNEELEGILQSMRQLEWHWNRRYNYPWMFFSEQTFTKEFKLKPTQAATTNATNAQTSYHLIPKNHWKPPPHIDVSRFHASLSYLGTLGVGKGYLLSYRNMCRWNSGFFYQHPALAPYDYYWRVEPDVHFFCAIPYDPFRFLRDNNIAYGFNMNILDDARSFASLWKRTREFMAQRPDLVHPDADLSWLVDETGNGGEYNNCQFFSNFEIGDLNFFRGEANSAYFAYLDGADVGGFYYERFGDAPVHTLSVALFAGGKDKMWYFRDIGYQHDIARHCPRPEVRRGMCDCEATGLDENFYKLVPMESPQRKPGDSCLRLWLGGSWLERREGYDAEVERALGGDGLGGYVRREFE</sequence>
<keyword evidence="4" id="KW-1133">Transmembrane helix</keyword>
<comment type="similarity">
    <text evidence="1">Belongs to the glycosyltransferase 15 family.</text>
</comment>
<evidence type="ECO:0000256" key="1">
    <source>
        <dbReference type="ARBA" id="ARBA00007677"/>
    </source>
</evidence>
<proteinExistence type="inferred from homology"/>